<sequence length="37" mass="4057">MQARSQKLSNKTIANVSEKEALAQLGLTISGQTRFHV</sequence>
<protein>
    <submittedName>
        <fullName evidence="1">Uncharacterized protein</fullName>
    </submittedName>
</protein>
<evidence type="ECO:0000313" key="1">
    <source>
        <dbReference type="EMBL" id="PJI80185.1"/>
    </source>
</evidence>
<reference evidence="1 2" key="1">
    <citation type="submission" date="2017-11" db="EMBL/GenBank/DDBJ databases">
        <title>Genomic Encyclopedia of Type Strains, Phase III (KMG-III): the genomes of soil and plant-associated and newly described type strains.</title>
        <authorList>
            <person name="Whitman W."/>
        </authorList>
    </citation>
    <scope>NUCLEOTIDE SEQUENCE [LARGE SCALE GENOMIC DNA]</scope>
    <source>
        <strain evidence="1 2">UB-Domo-W1</strain>
    </source>
</reference>
<dbReference type="AlphaFoldDB" id="A0A2M8VRT5"/>
<accession>A0A2M8VRT5</accession>
<organism evidence="1 2">
    <name type="scientific">Polynucleobacter brandtiae</name>
    <dbReference type="NCBI Taxonomy" id="1938816"/>
    <lineage>
        <taxon>Bacteria</taxon>
        <taxon>Pseudomonadati</taxon>
        <taxon>Pseudomonadota</taxon>
        <taxon>Betaproteobacteria</taxon>
        <taxon>Burkholderiales</taxon>
        <taxon>Burkholderiaceae</taxon>
        <taxon>Polynucleobacter</taxon>
    </lineage>
</organism>
<comment type="caution">
    <text evidence="1">The sequence shown here is derived from an EMBL/GenBank/DDBJ whole genome shotgun (WGS) entry which is preliminary data.</text>
</comment>
<dbReference type="Proteomes" id="UP000229366">
    <property type="component" value="Unassembled WGS sequence"/>
</dbReference>
<evidence type="ECO:0000313" key="2">
    <source>
        <dbReference type="Proteomes" id="UP000229366"/>
    </source>
</evidence>
<keyword evidence="2" id="KW-1185">Reference proteome</keyword>
<gene>
    <name evidence="1" type="ORF">B0G85_1172</name>
</gene>
<proteinExistence type="predicted"/>
<dbReference type="EMBL" id="PGTX01000002">
    <property type="protein sequence ID" value="PJI80185.1"/>
    <property type="molecule type" value="Genomic_DNA"/>
</dbReference>
<name>A0A2M8VRT5_9BURK</name>